<reference evidence="1 2" key="1">
    <citation type="journal article" date="2016" name="Nat. Commun.">
        <title>Thousands of microbial genomes shed light on interconnected biogeochemical processes in an aquifer system.</title>
        <authorList>
            <person name="Anantharaman K."/>
            <person name="Brown C.T."/>
            <person name="Hug L.A."/>
            <person name="Sharon I."/>
            <person name="Castelle C.J."/>
            <person name="Probst A.J."/>
            <person name="Thomas B.C."/>
            <person name="Singh A."/>
            <person name="Wilkins M.J."/>
            <person name="Karaoz U."/>
            <person name="Brodie E.L."/>
            <person name="Williams K.H."/>
            <person name="Hubbard S.S."/>
            <person name="Banfield J.F."/>
        </authorList>
    </citation>
    <scope>NUCLEOTIDE SEQUENCE [LARGE SCALE GENOMIC DNA]</scope>
</reference>
<evidence type="ECO:0000313" key="1">
    <source>
        <dbReference type="EMBL" id="OGK56793.1"/>
    </source>
</evidence>
<evidence type="ECO:0000313" key="2">
    <source>
        <dbReference type="Proteomes" id="UP000176376"/>
    </source>
</evidence>
<accession>A0A1F7JMF1</accession>
<dbReference type="AlphaFoldDB" id="A0A1F7JMF1"/>
<dbReference type="Proteomes" id="UP000176376">
    <property type="component" value="Unassembled WGS sequence"/>
</dbReference>
<comment type="caution">
    <text evidence="1">The sequence shown here is derived from an EMBL/GenBank/DDBJ whole genome shotgun (WGS) entry which is preliminary data.</text>
</comment>
<organism evidence="1 2">
    <name type="scientific">Candidatus Roizmanbacteria bacterium RIFCSPLOWO2_02_FULL_38_10</name>
    <dbReference type="NCBI Taxonomy" id="1802074"/>
    <lineage>
        <taxon>Bacteria</taxon>
        <taxon>Candidatus Roizmaniibacteriota</taxon>
    </lineage>
</organism>
<sequence length="102" mass="11728">MTPLLPEEKKQTYDQLATAMVAALERGDISSSEMSKSARYILGSINMLENHEELVLFLKDLMNHWAPYKKVFIDFRSADVAKEDEQKLLEIQNKLKKLTAVK</sequence>
<proteinExistence type="predicted"/>
<protein>
    <submittedName>
        <fullName evidence="1">Uncharacterized protein</fullName>
    </submittedName>
</protein>
<gene>
    <name evidence="1" type="ORF">A3J15_03470</name>
</gene>
<name>A0A1F7JMF1_9BACT</name>
<dbReference type="EMBL" id="MGAY01000023">
    <property type="protein sequence ID" value="OGK56793.1"/>
    <property type="molecule type" value="Genomic_DNA"/>
</dbReference>